<dbReference type="EMBL" id="ML769454">
    <property type="protein sequence ID" value="KAE9400666.1"/>
    <property type="molecule type" value="Genomic_DNA"/>
</dbReference>
<evidence type="ECO:0008006" key="3">
    <source>
        <dbReference type="Google" id="ProtNLM"/>
    </source>
</evidence>
<reference evidence="1" key="1">
    <citation type="journal article" date="2019" name="Environ. Microbiol.">
        <title>Fungal ecological strategies reflected in gene transcription - a case study of two litter decomposers.</title>
        <authorList>
            <person name="Barbi F."/>
            <person name="Kohler A."/>
            <person name="Barry K."/>
            <person name="Baskaran P."/>
            <person name="Daum C."/>
            <person name="Fauchery L."/>
            <person name="Ihrmark K."/>
            <person name="Kuo A."/>
            <person name="LaButti K."/>
            <person name="Lipzen A."/>
            <person name="Morin E."/>
            <person name="Grigoriev I.V."/>
            <person name="Henrissat B."/>
            <person name="Lindahl B."/>
            <person name="Martin F."/>
        </authorList>
    </citation>
    <scope>NUCLEOTIDE SEQUENCE</scope>
    <source>
        <strain evidence="1">JB14</strain>
    </source>
</reference>
<protein>
    <recommendedName>
        <fullName evidence="3">Actin-like ATPase domain-containing protein</fullName>
    </recommendedName>
</protein>
<proteinExistence type="predicted"/>
<sequence length="433" mass="48504">MRHSDYGVYNRLWPLISVFSLFRHYSPQRTMVYDTGLGISFSSLEKDSTVFCTVIAANPESRLGIREAITTDVKSVVRRIYSIAQIPLDAYVYAVASIPIYFSLEEETIVREAFDALPVHFMVAFEKRTHLESIHFVLGKSLARKLPEVVPEYNTCNELVLDIGDKRTGYEVNIAGTREGYFTLEKNVLKGVCESTVNDIHHCVKEVTDSLQMAPSQIGNELGRILVVYHGGSSLARDIALKLTTGHLSDLIASSVSFITCDEPDTYAGEEAYGEGLWYSWWPYMGGPFCRTMLRVGINLSCSNQVFTIFPKCYGIPQSRSAILEIPSENAVTLNIIAGGPEYRVHLAEIKLDLQSFAPAMEKRVRFLIKVDDVAHAHVIVSQILDSGEQGEVLGNRGIRCLWGDLENESIEEAMAADRDDNLDPMIKWTRED</sequence>
<name>A0A6A4HRD6_9AGAR</name>
<dbReference type="AlphaFoldDB" id="A0A6A4HRD6"/>
<organism evidence="1 2">
    <name type="scientific">Gymnopus androsaceus JB14</name>
    <dbReference type="NCBI Taxonomy" id="1447944"/>
    <lineage>
        <taxon>Eukaryota</taxon>
        <taxon>Fungi</taxon>
        <taxon>Dikarya</taxon>
        <taxon>Basidiomycota</taxon>
        <taxon>Agaricomycotina</taxon>
        <taxon>Agaricomycetes</taxon>
        <taxon>Agaricomycetidae</taxon>
        <taxon>Agaricales</taxon>
        <taxon>Marasmiineae</taxon>
        <taxon>Omphalotaceae</taxon>
        <taxon>Gymnopus</taxon>
    </lineage>
</organism>
<keyword evidence="2" id="KW-1185">Reference proteome</keyword>
<dbReference type="Proteomes" id="UP000799118">
    <property type="component" value="Unassembled WGS sequence"/>
</dbReference>
<gene>
    <name evidence="1" type="ORF">BT96DRAFT_639160</name>
</gene>
<evidence type="ECO:0000313" key="2">
    <source>
        <dbReference type="Proteomes" id="UP000799118"/>
    </source>
</evidence>
<accession>A0A6A4HRD6</accession>
<evidence type="ECO:0000313" key="1">
    <source>
        <dbReference type="EMBL" id="KAE9400666.1"/>
    </source>
</evidence>